<sequence length="133" mass="14874">MANSVKSPINQSIGNAIAQQRKAVGLTQTQLAERLNLSLDAVSRLERGNIGLSVERLFELAEIFDCETTDLLQTGRTLIRDQAREMEVLLRELSEQEVSGSIPLTSTKKLFAFYKNYVIVTFLTQSCPLRLEA</sequence>
<dbReference type="Proteomes" id="UP000537862">
    <property type="component" value="Unassembled WGS sequence"/>
</dbReference>
<dbReference type="InterPro" id="IPR001387">
    <property type="entry name" value="Cro/C1-type_HTH"/>
</dbReference>
<dbReference type="PANTHER" id="PTHR46797:SF1">
    <property type="entry name" value="METHYLPHOSPHONATE SYNTHASE"/>
    <property type="match status" value="1"/>
</dbReference>
<gene>
    <name evidence="3" type="ORF">HKX39_07355</name>
</gene>
<dbReference type="EMBL" id="JABGBN010000005">
    <property type="protein sequence ID" value="NOL51982.1"/>
    <property type="molecule type" value="Genomic_DNA"/>
</dbReference>
<dbReference type="RefSeq" id="WP_171680682.1">
    <property type="nucleotide sequence ID" value="NZ_JABGBN010000005.1"/>
</dbReference>
<dbReference type="InterPro" id="IPR010982">
    <property type="entry name" value="Lambda_DNA-bd_dom_sf"/>
</dbReference>
<reference evidence="3 4" key="1">
    <citation type="submission" date="2020-05" db="EMBL/GenBank/DDBJ databases">
        <authorList>
            <person name="Niu N."/>
        </authorList>
    </citation>
    <scope>NUCLEOTIDE SEQUENCE [LARGE SCALE GENOMIC DNA]</scope>
    <source>
        <strain evidence="3 4">3340-03</strain>
    </source>
</reference>
<organism evidence="3 4">
    <name type="scientific">Pelistega suis</name>
    <dbReference type="NCBI Taxonomy" id="1631957"/>
    <lineage>
        <taxon>Bacteria</taxon>
        <taxon>Pseudomonadati</taxon>
        <taxon>Pseudomonadota</taxon>
        <taxon>Betaproteobacteria</taxon>
        <taxon>Burkholderiales</taxon>
        <taxon>Alcaligenaceae</taxon>
        <taxon>Pelistega</taxon>
    </lineage>
</organism>
<dbReference type="GO" id="GO:0003700">
    <property type="term" value="F:DNA-binding transcription factor activity"/>
    <property type="evidence" value="ECO:0007669"/>
    <property type="project" value="TreeGrafter"/>
</dbReference>
<dbReference type="CDD" id="cd00093">
    <property type="entry name" value="HTH_XRE"/>
    <property type="match status" value="1"/>
</dbReference>
<accession>A0A849P896</accession>
<evidence type="ECO:0000313" key="4">
    <source>
        <dbReference type="Proteomes" id="UP000537862"/>
    </source>
</evidence>
<dbReference type="SUPFAM" id="SSF47413">
    <property type="entry name" value="lambda repressor-like DNA-binding domains"/>
    <property type="match status" value="1"/>
</dbReference>
<evidence type="ECO:0000313" key="3">
    <source>
        <dbReference type="EMBL" id="NOL51982.1"/>
    </source>
</evidence>
<protein>
    <submittedName>
        <fullName evidence="3">Helix-turn-helix transcriptional regulator</fullName>
    </submittedName>
</protein>
<proteinExistence type="predicted"/>
<dbReference type="SMART" id="SM00530">
    <property type="entry name" value="HTH_XRE"/>
    <property type="match status" value="1"/>
</dbReference>
<evidence type="ECO:0000256" key="1">
    <source>
        <dbReference type="ARBA" id="ARBA00023125"/>
    </source>
</evidence>
<dbReference type="Gene3D" id="1.10.260.40">
    <property type="entry name" value="lambda repressor-like DNA-binding domains"/>
    <property type="match status" value="1"/>
</dbReference>
<dbReference type="PANTHER" id="PTHR46797">
    <property type="entry name" value="HTH-TYPE TRANSCRIPTIONAL REGULATOR"/>
    <property type="match status" value="1"/>
</dbReference>
<evidence type="ECO:0000259" key="2">
    <source>
        <dbReference type="PROSITE" id="PS50943"/>
    </source>
</evidence>
<dbReference type="InterPro" id="IPR050807">
    <property type="entry name" value="TransReg_Diox_bact_type"/>
</dbReference>
<keyword evidence="1" id="KW-0238">DNA-binding</keyword>
<dbReference type="AlphaFoldDB" id="A0A849P896"/>
<name>A0A849P896_9BURK</name>
<dbReference type="PROSITE" id="PS50943">
    <property type="entry name" value="HTH_CROC1"/>
    <property type="match status" value="1"/>
</dbReference>
<feature type="domain" description="HTH cro/C1-type" evidence="2">
    <location>
        <begin position="17"/>
        <end position="71"/>
    </location>
</feature>
<dbReference type="GO" id="GO:0005829">
    <property type="term" value="C:cytosol"/>
    <property type="evidence" value="ECO:0007669"/>
    <property type="project" value="TreeGrafter"/>
</dbReference>
<dbReference type="GO" id="GO:0003677">
    <property type="term" value="F:DNA binding"/>
    <property type="evidence" value="ECO:0007669"/>
    <property type="project" value="UniProtKB-KW"/>
</dbReference>
<keyword evidence="4" id="KW-1185">Reference proteome</keyword>
<dbReference type="Pfam" id="PF01381">
    <property type="entry name" value="HTH_3"/>
    <property type="match status" value="1"/>
</dbReference>
<comment type="caution">
    <text evidence="3">The sequence shown here is derived from an EMBL/GenBank/DDBJ whole genome shotgun (WGS) entry which is preliminary data.</text>
</comment>